<keyword evidence="1" id="KW-0805">Transcription regulation</keyword>
<dbReference type="EMBL" id="BJON01000002">
    <property type="protein sequence ID" value="GED66821.1"/>
    <property type="molecule type" value="Genomic_DNA"/>
</dbReference>
<dbReference type="SUPFAM" id="SSF46785">
    <property type="entry name" value="Winged helix' DNA-binding domain"/>
    <property type="match status" value="1"/>
</dbReference>
<dbReference type="GO" id="GO:0003700">
    <property type="term" value="F:DNA-binding transcription factor activity"/>
    <property type="evidence" value="ECO:0007669"/>
    <property type="project" value="InterPro"/>
</dbReference>
<protein>
    <submittedName>
        <fullName evidence="4 5">Transcriptional regulator</fullName>
    </submittedName>
</protein>
<dbReference type="Proteomes" id="UP000036834">
    <property type="component" value="Unassembled WGS sequence"/>
</dbReference>
<dbReference type="InterPro" id="IPR051534">
    <property type="entry name" value="CBASS_pafABC_assoc_protein"/>
</dbReference>
<dbReference type="EMBL" id="LGIQ01000009">
    <property type="protein sequence ID" value="KNB70943.1"/>
    <property type="molecule type" value="Genomic_DNA"/>
</dbReference>
<organism evidence="5 6">
    <name type="scientific">Brevibacillus reuszeri</name>
    <dbReference type="NCBI Taxonomy" id="54915"/>
    <lineage>
        <taxon>Bacteria</taxon>
        <taxon>Bacillati</taxon>
        <taxon>Bacillota</taxon>
        <taxon>Bacilli</taxon>
        <taxon>Bacillales</taxon>
        <taxon>Paenibacillaceae</taxon>
        <taxon>Brevibacillus</taxon>
    </lineage>
</organism>
<dbReference type="Pfam" id="PF08279">
    <property type="entry name" value="HTH_11"/>
    <property type="match status" value="1"/>
</dbReference>
<dbReference type="InterPro" id="IPR028349">
    <property type="entry name" value="PafC-like"/>
</dbReference>
<dbReference type="Pfam" id="PF13280">
    <property type="entry name" value="WYL"/>
    <property type="match status" value="1"/>
</dbReference>
<dbReference type="InterPro" id="IPR036390">
    <property type="entry name" value="WH_DNA-bd_sf"/>
</dbReference>
<dbReference type="RefSeq" id="WP_049739975.1">
    <property type="nucleotide sequence ID" value="NZ_BJON01000002.1"/>
</dbReference>
<keyword evidence="7" id="KW-1185">Reference proteome</keyword>
<evidence type="ECO:0000259" key="3">
    <source>
        <dbReference type="PROSITE" id="PS51000"/>
    </source>
</evidence>
<evidence type="ECO:0000313" key="6">
    <source>
        <dbReference type="Proteomes" id="UP000036834"/>
    </source>
</evidence>
<dbReference type="PANTHER" id="PTHR34580">
    <property type="match status" value="1"/>
</dbReference>
<name>A0A0K9YQD4_9BACL</name>
<gene>
    <name evidence="5" type="ORF">ADS79_19095</name>
    <name evidence="4" type="ORF">BRE01_05230</name>
</gene>
<dbReference type="InterPro" id="IPR057727">
    <property type="entry name" value="WCX_dom"/>
</dbReference>
<evidence type="ECO:0000256" key="1">
    <source>
        <dbReference type="ARBA" id="ARBA00023015"/>
    </source>
</evidence>
<dbReference type="Proteomes" id="UP000319578">
    <property type="component" value="Unassembled WGS sequence"/>
</dbReference>
<dbReference type="Gene3D" id="1.10.10.10">
    <property type="entry name" value="Winged helix-like DNA-binding domain superfamily/Winged helix DNA-binding domain"/>
    <property type="match status" value="1"/>
</dbReference>
<reference evidence="4 7" key="3">
    <citation type="submission" date="2019-06" db="EMBL/GenBank/DDBJ databases">
        <title>Whole genome shotgun sequence of Brevibacillus reuszeri NBRC 15719.</title>
        <authorList>
            <person name="Hosoyama A."/>
            <person name="Uohara A."/>
            <person name="Ohji S."/>
            <person name="Ichikawa N."/>
        </authorList>
    </citation>
    <scope>NUCLEOTIDE SEQUENCE [LARGE SCALE GENOMIC DNA]</scope>
    <source>
        <strain evidence="4 7">NBRC 15719</strain>
    </source>
</reference>
<dbReference type="PROSITE" id="PS52050">
    <property type="entry name" value="WYL"/>
    <property type="match status" value="1"/>
</dbReference>
<accession>A0A0K9YQD4</accession>
<dbReference type="PATRIC" id="fig|54915.3.peg.2921"/>
<reference evidence="5" key="2">
    <citation type="submission" date="2015-07" db="EMBL/GenBank/DDBJ databases">
        <title>MeaNS - Measles Nucleotide Surveillance Program.</title>
        <authorList>
            <person name="Tran T."/>
            <person name="Druce J."/>
        </authorList>
    </citation>
    <scope>NUCLEOTIDE SEQUENCE</scope>
    <source>
        <strain evidence="5">DSM 9887</strain>
    </source>
</reference>
<feature type="domain" description="HTH deoR-type" evidence="3">
    <location>
        <begin position="2"/>
        <end position="57"/>
    </location>
</feature>
<reference evidence="6" key="1">
    <citation type="submission" date="2015-07" db="EMBL/GenBank/DDBJ databases">
        <title>Genome sequencing project for genomic taxonomy and phylogenomics of Bacillus-like bacteria.</title>
        <authorList>
            <person name="Liu B."/>
            <person name="Wang J."/>
            <person name="Zhu Y."/>
            <person name="Liu G."/>
            <person name="Chen Q."/>
            <person name="Chen Z."/>
            <person name="Lan J."/>
            <person name="Che J."/>
            <person name="Ge C."/>
            <person name="Shi H."/>
            <person name="Pan Z."/>
            <person name="Liu X."/>
        </authorList>
    </citation>
    <scope>NUCLEOTIDE SEQUENCE [LARGE SCALE GENOMIC DNA]</scope>
    <source>
        <strain evidence="6">DSM 9887</strain>
    </source>
</reference>
<evidence type="ECO:0000313" key="5">
    <source>
        <dbReference type="EMBL" id="KNB70943.1"/>
    </source>
</evidence>
<evidence type="ECO:0000313" key="4">
    <source>
        <dbReference type="EMBL" id="GED66821.1"/>
    </source>
</evidence>
<dbReference type="InterPro" id="IPR036388">
    <property type="entry name" value="WH-like_DNA-bd_sf"/>
</dbReference>
<dbReference type="OrthoDB" id="9815009at2"/>
<dbReference type="Pfam" id="PF25583">
    <property type="entry name" value="WCX"/>
    <property type="match status" value="1"/>
</dbReference>
<dbReference type="PANTHER" id="PTHR34580:SF8">
    <property type="entry name" value="WYL DOMAIN-CONTAINING PROTEIN"/>
    <property type="match status" value="1"/>
</dbReference>
<evidence type="ECO:0000256" key="2">
    <source>
        <dbReference type="ARBA" id="ARBA00023163"/>
    </source>
</evidence>
<dbReference type="InterPro" id="IPR001034">
    <property type="entry name" value="DeoR_HTH"/>
</dbReference>
<evidence type="ECO:0000313" key="7">
    <source>
        <dbReference type="Proteomes" id="UP000319578"/>
    </source>
</evidence>
<keyword evidence="2" id="KW-0804">Transcription</keyword>
<sequence length="316" mass="36440">MKLERLLAIIMMLLNRRRLSARELADHFEVSLRTIYRDLDAINAAGIPIVAYPGSSGGYEIMESFTIDRQYLSLEELVAVIAALKGVHSSTEDKQIGQLLEKINVLLSTSSPSIAYNQHPVVYDFNPWGSTPAIAQKVSTLRDAIARKMRVSIVYTKIGGQSEERTIEPISLIIKGYVWYVYAYCLRRMEYRLFRLSRIEQLVVLTEEFMPHKSEVDKLVWQEDWDTGPRVELVLRFAPAVHVRVRDMFQPETIEIQEDGYLLVRTVMADDEWLHGMLLSYGESLFVLEPAYIKERMGETIKKMLLQYEKASNVDR</sequence>
<dbReference type="InterPro" id="IPR013196">
    <property type="entry name" value="HTH_11"/>
</dbReference>
<dbReference type="PROSITE" id="PS51000">
    <property type="entry name" value="HTH_DEOR_2"/>
    <property type="match status" value="1"/>
</dbReference>
<dbReference type="AlphaFoldDB" id="A0A0K9YQD4"/>
<dbReference type="STRING" id="54915.ADS79_19095"/>
<dbReference type="InterPro" id="IPR026881">
    <property type="entry name" value="WYL_dom"/>
</dbReference>
<proteinExistence type="predicted"/>
<dbReference type="PIRSF" id="PIRSF016838">
    <property type="entry name" value="PafC"/>
    <property type="match status" value="1"/>
</dbReference>
<comment type="caution">
    <text evidence="5">The sequence shown here is derived from an EMBL/GenBank/DDBJ whole genome shotgun (WGS) entry which is preliminary data.</text>
</comment>
<dbReference type="SMART" id="SM00420">
    <property type="entry name" value="HTH_DEOR"/>
    <property type="match status" value="1"/>
</dbReference>